<name>R7T5W0_CAPTE</name>
<dbReference type="EMBL" id="AMQN01015158">
    <property type="status" value="NOT_ANNOTATED_CDS"/>
    <property type="molecule type" value="Genomic_DNA"/>
</dbReference>
<evidence type="ECO:0000313" key="5">
    <source>
        <dbReference type="EMBL" id="ELT88814.1"/>
    </source>
</evidence>
<dbReference type="SUPFAM" id="SSF53300">
    <property type="entry name" value="vWA-like"/>
    <property type="match status" value="1"/>
</dbReference>
<dbReference type="HOGENOM" id="CLU_307815_0_0_1"/>
<evidence type="ECO:0000259" key="3">
    <source>
        <dbReference type="PROSITE" id="PS50041"/>
    </source>
</evidence>
<gene>
    <name evidence="5" type="ORF">CAPTEDRAFT_205202</name>
</gene>
<feature type="domain" description="C-type lectin" evidence="3">
    <location>
        <begin position="52"/>
        <end position="118"/>
    </location>
</feature>
<dbReference type="InterPro" id="IPR016186">
    <property type="entry name" value="C-type_lectin-like/link_sf"/>
</dbReference>
<accession>R7T5W0</accession>
<dbReference type="InterPro" id="IPR016187">
    <property type="entry name" value="CTDL_fold"/>
</dbReference>
<dbReference type="CDD" id="cd00037">
    <property type="entry name" value="CLECT"/>
    <property type="match status" value="2"/>
</dbReference>
<proteinExistence type="predicted"/>
<dbReference type="SUPFAM" id="SSF56436">
    <property type="entry name" value="C-type lectin-like"/>
    <property type="match status" value="2"/>
</dbReference>
<evidence type="ECO:0000256" key="2">
    <source>
        <dbReference type="SAM" id="Phobius"/>
    </source>
</evidence>
<dbReference type="InterPro" id="IPR036465">
    <property type="entry name" value="vWFA_dom_sf"/>
</dbReference>
<dbReference type="Pfam" id="PF00092">
    <property type="entry name" value="VWA"/>
    <property type="match status" value="1"/>
</dbReference>
<dbReference type="Gene3D" id="3.40.50.410">
    <property type="entry name" value="von Willebrand factor, type A domain"/>
    <property type="match status" value="1"/>
</dbReference>
<dbReference type="Gene3D" id="3.10.100.10">
    <property type="entry name" value="Mannose-Binding Protein A, subunit A"/>
    <property type="match status" value="2"/>
</dbReference>
<dbReference type="InterPro" id="IPR001304">
    <property type="entry name" value="C-type_lectin-like"/>
</dbReference>
<reference evidence="5 7" key="2">
    <citation type="journal article" date="2013" name="Nature">
        <title>Insights into bilaterian evolution from three spiralian genomes.</title>
        <authorList>
            <person name="Simakov O."/>
            <person name="Marletaz F."/>
            <person name="Cho S.J."/>
            <person name="Edsinger-Gonzales E."/>
            <person name="Havlak P."/>
            <person name="Hellsten U."/>
            <person name="Kuo D.H."/>
            <person name="Larsson T."/>
            <person name="Lv J."/>
            <person name="Arendt D."/>
            <person name="Savage R."/>
            <person name="Osoegawa K."/>
            <person name="de Jong P."/>
            <person name="Grimwood J."/>
            <person name="Chapman J.A."/>
            <person name="Shapiro H."/>
            <person name="Aerts A."/>
            <person name="Otillar R.P."/>
            <person name="Terry A.Y."/>
            <person name="Boore J.L."/>
            <person name="Grigoriev I.V."/>
            <person name="Lindberg D.R."/>
            <person name="Seaver E.C."/>
            <person name="Weisblat D.A."/>
            <person name="Putnam N.H."/>
            <person name="Rokhsar D.S."/>
        </authorList>
    </citation>
    <scope>NUCLEOTIDE SEQUENCE</scope>
    <source>
        <strain evidence="5 7">I ESC-2004</strain>
    </source>
</reference>
<dbReference type="Proteomes" id="UP000014760">
    <property type="component" value="Unassembled WGS sequence"/>
</dbReference>
<reference evidence="6" key="3">
    <citation type="submission" date="2015-06" db="UniProtKB">
        <authorList>
            <consortium name="EnsemblMetazoa"/>
        </authorList>
    </citation>
    <scope>IDENTIFICATION</scope>
</reference>
<feature type="region of interest" description="Disordered" evidence="1">
    <location>
        <begin position="679"/>
        <end position="803"/>
    </location>
</feature>
<dbReference type="InterPro" id="IPR002035">
    <property type="entry name" value="VWF_A"/>
</dbReference>
<dbReference type="SMART" id="SM00034">
    <property type="entry name" value="CLECT"/>
    <property type="match status" value="1"/>
</dbReference>
<feature type="domain" description="VWFA" evidence="4">
    <location>
        <begin position="489"/>
        <end position="666"/>
    </location>
</feature>
<evidence type="ECO:0000313" key="6">
    <source>
        <dbReference type="EnsemblMetazoa" id="CapteP205202"/>
    </source>
</evidence>
<evidence type="ECO:0008006" key="8">
    <source>
        <dbReference type="Google" id="ProtNLM"/>
    </source>
</evidence>
<reference evidence="7" key="1">
    <citation type="submission" date="2012-12" db="EMBL/GenBank/DDBJ databases">
        <authorList>
            <person name="Hellsten U."/>
            <person name="Grimwood J."/>
            <person name="Chapman J.A."/>
            <person name="Shapiro H."/>
            <person name="Aerts A."/>
            <person name="Otillar R.P."/>
            <person name="Terry A.Y."/>
            <person name="Boore J.L."/>
            <person name="Simakov O."/>
            <person name="Marletaz F."/>
            <person name="Cho S.-J."/>
            <person name="Edsinger-Gonzales E."/>
            <person name="Havlak P."/>
            <person name="Kuo D.-H."/>
            <person name="Larsson T."/>
            <person name="Lv J."/>
            <person name="Arendt D."/>
            <person name="Savage R."/>
            <person name="Osoegawa K."/>
            <person name="de Jong P."/>
            <person name="Lindberg D.R."/>
            <person name="Seaver E.C."/>
            <person name="Weisblat D.A."/>
            <person name="Putnam N.H."/>
            <person name="Grigoriev I.V."/>
            <person name="Rokhsar D.S."/>
        </authorList>
    </citation>
    <scope>NUCLEOTIDE SEQUENCE</scope>
    <source>
        <strain evidence="7">I ESC-2004</strain>
    </source>
</reference>
<dbReference type="STRING" id="283909.R7T5W0"/>
<organism evidence="5">
    <name type="scientific">Capitella teleta</name>
    <name type="common">Polychaete worm</name>
    <dbReference type="NCBI Taxonomy" id="283909"/>
    <lineage>
        <taxon>Eukaryota</taxon>
        <taxon>Metazoa</taxon>
        <taxon>Spiralia</taxon>
        <taxon>Lophotrochozoa</taxon>
        <taxon>Annelida</taxon>
        <taxon>Polychaeta</taxon>
        <taxon>Sedentaria</taxon>
        <taxon>Scolecida</taxon>
        <taxon>Capitellidae</taxon>
        <taxon>Capitella</taxon>
    </lineage>
</organism>
<dbReference type="PANTHER" id="PTHR45710:SF26">
    <property type="entry name" value="RH26557P"/>
    <property type="match status" value="1"/>
</dbReference>
<feature type="transmembrane region" description="Helical" evidence="2">
    <location>
        <begin position="812"/>
        <end position="836"/>
    </location>
</feature>
<evidence type="ECO:0000259" key="4">
    <source>
        <dbReference type="PROSITE" id="PS50234"/>
    </source>
</evidence>
<dbReference type="InterPro" id="IPR050828">
    <property type="entry name" value="C-type_lectin/matrix_domain"/>
</dbReference>
<keyword evidence="2" id="KW-1133">Transmembrane helix</keyword>
<feature type="compositionally biased region" description="Polar residues" evidence="1">
    <location>
        <begin position="756"/>
        <end position="795"/>
    </location>
</feature>
<evidence type="ECO:0000313" key="7">
    <source>
        <dbReference type="Proteomes" id="UP000014760"/>
    </source>
</evidence>
<dbReference type="PROSITE" id="PS50041">
    <property type="entry name" value="C_TYPE_LECTIN_2"/>
    <property type="match status" value="2"/>
</dbReference>
<feature type="region of interest" description="Disordered" evidence="1">
    <location>
        <begin position="940"/>
        <end position="960"/>
    </location>
</feature>
<sequence>MRVLRELLEYRIISKGIMLGTIRGNPGRRSLFFYPCHKKTGDECFFVKESPRGSLCYYLPNDSTYWEGASNVCARVGGWMATIQSREEMDVIADELTDMDWAVAWIGAYRTQENWYWVFSSDESAESELCQTASNFVGRFNEVLVYGDQCLVVPRNTNVTWYEARDHCANMGASLATIDSEGIQNRLISGAPGTSENTFVSGFWVGLTRIKWNWSLGERKSEVVTRTFWADGKPASGSTVTMDNVGRSKHLWVDRNSEETHHVICELAISIDYNNLPPFELMVTGLQGNGSLVTFDAGSDVSNQAISEATPAIPTTAVLPTFIRSTMTTTTRPDISIQTISEATSTLPSTAILTTTLHSTTTTTPKSTTRTTPPTPSSTTRTLNEITSAVVTRGDVIGDETGGDGTGEETEGDGTGGEGTGGEGTGGDGTRGEGIGGDGDRTGEGTGGDGSNSGMEGYTTERFQEVDVTQAGPPDIGITFVQEWCDMIDIVFIVDPNMNETDFAEFKSSIIRIVTNMVISDECFRLAVMVGDQLQISFKDNIGTTKQRLMQRISARLFQSGRESFDLANILSYLEDKLYTSEHVSRSSARKLSTMSIVTTFDQVDVDAARQEADTVKNSGIILSAIATNDEVYSQMLGIVSTPKEESLLLSEVNEKNIVQVLLKVVQLQLHSEPRVQQTEPLIKETTESHITTRSSNQVDTTVAHGNSEGGDGTGESTGEGKVGDGTRDGTEVLTSKATTGGVQSTSTTTHIPLTDSAQRTTHSMQDSTSGGFTDSMTTDWDVLDNSSQSNTTIGAPNEIKPSGQVGSEVDVITITLVVVCVVLLIFIVFVVVFAIRTYRKRRNALFGDNTSQLRLAADFSRVRRESTTSIASHDSNVSLPGYETISTPWGSMKNAVTKGMNRVPKKITRTTMRSTEPSNTMFYNSWGLPQDSMTNSIRVSTRQSEGYRRQTSFQSNKSN</sequence>
<dbReference type="AlphaFoldDB" id="R7T5W0"/>
<dbReference type="Pfam" id="PF00059">
    <property type="entry name" value="Lectin_C"/>
    <property type="match status" value="1"/>
</dbReference>
<evidence type="ECO:0000256" key="1">
    <source>
        <dbReference type="SAM" id="MobiDB-lite"/>
    </source>
</evidence>
<feature type="compositionally biased region" description="Low complexity" evidence="1">
    <location>
        <begin position="356"/>
        <end position="382"/>
    </location>
</feature>
<feature type="compositionally biased region" description="Basic and acidic residues" evidence="1">
    <location>
        <begin position="722"/>
        <end position="731"/>
    </location>
</feature>
<feature type="region of interest" description="Disordered" evidence="1">
    <location>
        <begin position="356"/>
        <end position="457"/>
    </location>
</feature>
<dbReference type="EMBL" id="KB311668">
    <property type="protein sequence ID" value="ELT88814.1"/>
    <property type="molecule type" value="Genomic_DNA"/>
</dbReference>
<feature type="compositionally biased region" description="Low complexity" evidence="1">
    <location>
        <begin position="739"/>
        <end position="750"/>
    </location>
</feature>
<feature type="compositionally biased region" description="Acidic residues" evidence="1">
    <location>
        <begin position="397"/>
        <end position="412"/>
    </location>
</feature>
<keyword evidence="2" id="KW-0812">Transmembrane</keyword>
<dbReference type="OrthoDB" id="6129875at2759"/>
<feature type="domain" description="C-type lectin" evidence="3">
    <location>
        <begin position="146"/>
        <end position="266"/>
    </location>
</feature>
<feature type="compositionally biased region" description="Gly residues" evidence="1">
    <location>
        <begin position="413"/>
        <end position="437"/>
    </location>
</feature>
<keyword evidence="7" id="KW-1185">Reference proteome</keyword>
<keyword evidence="2" id="KW-0472">Membrane</keyword>
<feature type="compositionally biased region" description="Gly residues" evidence="1">
    <location>
        <begin position="708"/>
        <end position="718"/>
    </location>
</feature>
<feature type="compositionally biased region" description="Polar residues" evidence="1">
    <location>
        <begin position="689"/>
        <end position="705"/>
    </location>
</feature>
<dbReference type="PROSITE" id="PS50234">
    <property type="entry name" value="VWFA"/>
    <property type="match status" value="1"/>
</dbReference>
<protein>
    <recommendedName>
        <fullName evidence="8">C-type lectin domain-containing protein</fullName>
    </recommendedName>
</protein>
<dbReference type="EnsemblMetazoa" id="CapteT205202">
    <property type="protein sequence ID" value="CapteP205202"/>
    <property type="gene ID" value="CapteG205202"/>
</dbReference>
<dbReference type="PANTHER" id="PTHR45710">
    <property type="entry name" value="C-TYPE LECTIN DOMAIN-CONTAINING PROTEIN 180"/>
    <property type="match status" value="1"/>
</dbReference>